<dbReference type="SMART" id="SM00028">
    <property type="entry name" value="TPR"/>
    <property type="match status" value="2"/>
</dbReference>
<dbReference type="InterPro" id="IPR008969">
    <property type="entry name" value="CarboxyPept-like_regulatory"/>
</dbReference>
<evidence type="ECO:0000256" key="3">
    <source>
        <dbReference type="SAM" id="SignalP"/>
    </source>
</evidence>
<keyword evidence="2" id="KW-0802">TPR repeat</keyword>
<evidence type="ECO:0000256" key="1">
    <source>
        <dbReference type="ARBA" id="ARBA00022729"/>
    </source>
</evidence>
<evidence type="ECO:0000313" key="6">
    <source>
        <dbReference type="Proteomes" id="UP001327027"/>
    </source>
</evidence>
<evidence type="ECO:0000256" key="2">
    <source>
        <dbReference type="PROSITE-ProRule" id="PRU00339"/>
    </source>
</evidence>
<proteinExistence type="predicted"/>
<dbReference type="EMBL" id="JAYKLX010000010">
    <property type="protein sequence ID" value="MEB3347811.1"/>
    <property type="molecule type" value="Genomic_DNA"/>
</dbReference>
<dbReference type="Gene3D" id="2.170.130.10">
    <property type="entry name" value="TonB-dependent receptor, plug domain"/>
    <property type="match status" value="1"/>
</dbReference>
<dbReference type="Pfam" id="PF07715">
    <property type="entry name" value="Plug"/>
    <property type="match status" value="1"/>
</dbReference>
<dbReference type="SUPFAM" id="SSF49464">
    <property type="entry name" value="Carboxypeptidase regulatory domain-like"/>
    <property type="match status" value="2"/>
</dbReference>
<dbReference type="Gene3D" id="1.25.40.10">
    <property type="entry name" value="Tetratricopeptide repeat domain"/>
    <property type="match status" value="1"/>
</dbReference>
<keyword evidence="1 3" id="KW-0732">Signal</keyword>
<evidence type="ECO:0000313" key="5">
    <source>
        <dbReference type="EMBL" id="MEB3347811.1"/>
    </source>
</evidence>
<accession>A0ABU6A138</accession>
<dbReference type="RefSeq" id="WP_324181832.1">
    <property type="nucleotide sequence ID" value="NZ_BAABAW010000011.1"/>
</dbReference>
<dbReference type="InterPro" id="IPR039426">
    <property type="entry name" value="TonB-dep_rcpt-like"/>
</dbReference>
<reference evidence="5 6" key="1">
    <citation type="journal article" date="2013" name="Int. J. Syst. Evol. Microbiol.">
        <title>Aquimarina gracilis sp. nov., isolated from the gut microflora of a mussel, Mytilus coruscus, and emended description of Aquimarina spongiae.</title>
        <authorList>
            <person name="Park S.C."/>
            <person name="Choe H.N."/>
            <person name="Baik K.S."/>
            <person name="Seong C.N."/>
        </authorList>
    </citation>
    <scope>NUCLEOTIDE SEQUENCE [LARGE SCALE GENOMIC DNA]</scope>
    <source>
        <strain evidence="5 6">PSC32</strain>
    </source>
</reference>
<comment type="caution">
    <text evidence="5">The sequence shown here is derived from an EMBL/GenBank/DDBJ whole genome shotgun (WGS) entry which is preliminary data.</text>
</comment>
<dbReference type="SUPFAM" id="SSF48452">
    <property type="entry name" value="TPR-like"/>
    <property type="match status" value="1"/>
</dbReference>
<dbReference type="InterPro" id="IPR037066">
    <property type="entry name" value="Plug_dom_sf"/>
</dbReference>
<sequence length="989" mass="113258">MRLKTLLLLFLLGHYHYGVAQYEFTIDAYILNETTKEAVPYANIGFIEKGIGTVSQENGNFFLQYDKNTIGDDEVLQISSIGYKTLTLTPKELYRLLEKDNKIYIEPDIVALDTTVVFAEKRKKMTIGADDYPRKIMGYWKEKEALGGEIATPIKIRKKNTKLENLKFYILENNSDSLLVRVNIYKTQKRKPGPNILTSNIFHTISKKVGEEVIDLSPYNIVVDDDVIVSLELIKVYGDEIGFAICGINNGRIFLKYISQDVWQQSSGVSIAYKMDVSYPLSSDKFKKRKKPEDIVLYWDTSLSRRDANERKELDFLKQYFKELQEAKVTFVPFSESIISAKTFDIKRGNINPLLLEINKQKHNGGTSFEDLFSDSLNPDQYLVFTDGHNTFGDHKFIYDTPVFYINSSVRANDNDLQEGGISSEGYYINLSKTSLSTAVKCILHDVEDRAIYNNDTTKEQVSGLVQTMDSIPIQGTNVSIKGTLVETETDANGKFTINAKPGEILVFRSFGMETKSMVLDATKDIIIALKAKYDPLDQVTIKAKKAPEIIEPTPLKLEKRKAGYAHYTMSREEVPKSAIFFYDVIRGRFPGVTVTGVGVNTSYSVRGAALRSPLFILDGVPLNVPPNLLLASQIENISVITSLSGTMKYGPQAAGGVFIITTDVGDKSKLEKIKDPERSLLVQGNDYNESPFMMSPNKGKPDYLNGLWESKTYAEAKEQYFLLREEYFNEIPFYIYTTEYFYRWDRQFSKQILSNLAELSSDNYNALRTLAFYLEERNEKEMALQTYEKIAALKPTYAQSYLDLARIYKENNRFKEAFELYKRIFENDDENIDFTQLIDQAESQLRHLLNNHRSEVPYTEMPEPFLVVKGVPARIVFEWSDPLAEFELQFVNPQKKYEKWTHVHKENPELLSSHVRSGVTSKEFFVDNSSMGEWSINIKSFDEASKLNPAFLKYTIYRNYGLNDETKAVKVVKLYNQQQKVVLDRFSL</sequence>
<keyword evidence="6" id="KW-1185">Reference proteome</keyword>
<dbReference type="PANTHER" id="PTHR30069:SF29">
    <property type="entry name" value="HEMOGLOBIN AND HEMOGLOBIN-HAPTOGLOBIN-BINDING PROTEIN 1-RELATED"/>
    <property type="match status" value="1"/>
</dbReference>
<dbReference type="PANTHER" id="PTHR30069">
    <property type="entry name" value="TONB-DEPENDENT OUTER MEMBRANE RECEPTOR"/>
    <property type="match status" value="1"/>
</dbReference>
<dbReference type="Gene3D" id="2.60.40.1120">
    <property type="entry name" value="Carboxypeptidase-like, regulatory domain"/>
    <property type="match status" value="1"/>
</dbReference>
<gene>
    <name evidence="5" type="ORF">U6A24_20205</name>
</gene>
<dbReference type="PROSITE" id="PS50005">
    <property type="entry name" value="TPR"/>
    <property type="match status" value="1"/>
</dbReference>
<dbReference type="InterPro" id="IPR012910">
    <property type="entry name" value="Plug_dom"/>
</dbReference>
<dbReference type="SUPFAM" id="SSF56935">
    <property type="entry name" value="Porins"/>
    <property type="match status" value="1"/>
</dbReference>
<evidence type="ECO:0000259" key="4">
    <source>
        <dbReference type="Pfam" id="PF07715"/>
    </source>
</evidence>
<dbReference type="Proteomes" id="UP001327027">
    <property type="component" value="Unassembled WGS sequence"/>
</dbReference>
<feature type="chain" id="PRO_5045451631" evidence="3">
    <location>
        <begin position="21"/>
        <end position="989"/>
    </location>
</feature>
<dbReference type="InterPro" id="IPR019734">
    <property type="entry name" value="TPR_rpt"/>
</dbReference>
<dbReference type="Pfam" id="PF13715">
    <property type="entry name" value="CarbopepD_reg_2"/>
    <property type="match status" value="2"/>
</dbReference>
<protein>
    <submittedName>
        <fullName evidence="5">Carboxypeptidase-like regulatory domain-containing protein</fullName>
    </submittedName>
</protein>
<feature type="domain" description="TonB-dependent receptor plug" evidence="4">
    <location>
        <begin position="561"/>
        <end position="658"/>
    </location>
</feature>
<feature type="signal peptide" evidence="3">
    <location>
        <begin position="1"/>
        <end position="20"/>
    </location>
</feature>
<name>A0ABU6A138_9FLAO</name>
<organism evidence="5 6">
    <name type="scientific">Aquimarina gracilis</name>
    <dbReference type="NCBI Taxonomy" id="874422"/>
    <lineage>
        <taxon>Bacteria</taxon>
        <taxon>Pseudomonadati</taxon>
        <taxon>Bacteroidota</taxon>
        <taxon>Flavobacteriia</taxon>
        <taxon>Flavobacteriales</taxon>
        <taxon>Flavobacteriaceae</taxon>
        <taxon>Aquimarina</taxon>
    </lineage>
</organism>
<dbReference type="InterPro" id="IPR011990">
    <property type="entry name" value="TPR-like_helical_dom_sf"/>
</dbReference>
<feature type="repeat" description="TPR" evidence="2">
    <location>
        <begin position="799"/>
        <end position="832"/>
    </location>
</feature>